<comment type="subcellular location">
    <subcellularLocation>
        <location evidence="1">Membrane</location>
        <topology evidence="1">Multi-pass membrane protein</topology>
    </subcellularLocation>
</comment>
<evidence type="ECO:0000256" key="1">
    <source>
        <dbReference type="ARBA" id="ARBA00004141"/>
    </source>
</evidence>
<organism evidence="6 7">
    <name type="scientific">Rhizopogon vesiculosus</name>
    <dbReference type="NCBI Taxonomy" id="180088"/>
    <lineage>
        <taxon>Eukaryota</taxon>
        <taxon>Fungi</taxon>
        <taxon>Dikarya</taxon>
        <taxon>Basidiomycota</taxon>
        <taxon>Agaricomycotina</taxon>
        <taxon>Agaricomycetes</taxon>
        <taxon>Agaricomycetidae</taxon>
        <taxon>Boletales</taxon>
        <taxon>Suillineae</taxon>
        <taxon>Rhizopogonaceae</taxon>
        <taxon>Rhizopogon</taxon>
    </lineage>
</organism>
<evidence type="ECO:0000256" key="3">
    <source>
        <dbReference type="ARBA" id="ARBA00022989"/>
    </source>
</evidence>
<name>A0A1J8RDC6_9AGAM</name>
<keyword evidence="2 5" id="KW-0812">Transmembrane</keyword>
<evidence type="ECO:0000256" key="2">
    <source>
        <dbReference type="ARBA" id="ARBA00022692"/>
    </source>
</evidence>
<feature type="transmembrane region" description="Helical" evidence="5">
    <location>
        <begin position="89"/>
        <end position="108"/>
    </location>
</feature>
<dbReference type="OrthoDB" id="2585655at2759"/>
<dbReference type="PANTHER" id="PTHR23502:SF5">
    <property type="entry name" value="QUINIDINE RESISTANCE PROTEIN 3"/>
    <property type="match status" value="1"/>
</dbReference>
<dbReference type="InterPro" id="IPR036259">
    <property type="entry name" value="MFS_trans_sf"/>
</dbReference>
<gene>
    <name evidence="6" type="ORF">AZE42_11231</name>
</gene>
<dbReference type="AlphaFoldDB" id="A0A1J8RDC6"/>
<comment type="caution">
    <text evidence="6">The sequence shown here is derived from an EMBL/GenBank/DDBJ whole genome shotgun (WGS) entry which is preliminary data.</text>
</comment>
<keyword evidence="4 5" id="KW-0472">Membrane</keyword>
<evidence type="ECO:0000313" key="7">
    <source>
        <dbReference type="Proteomes" id="UP000183567"/>
    </source>
</evidence>
<dbReference type="SUPFAM" id="SSF103473">
    <property type="entry name" value="MFS general substrate transporter"/>
    <property type="match status" value="1"/>
</dbReference>
<accession>A0A1J8RDC6</accession>
<sequence>MIWLPPSIIGYAWVCQERVDAAAVCLMLFLSGFFSIWIYTSTLAYVVDANVGRSSTAVAANSSFRGLFAFVAAEIAVPLQNSMGDGGLYTLWAVMMVIAECMILVVLYKGRKWREAGIEQETQKLDAK</sequence>
<dbReference type="STRING" id="180088.A0A1J8RDC6"/>
<reference evidence="6 7" key="1">
    <citation type="submission" date="2016-03" db="EMBL/GenBank/DDBJ databases">
        <title>Comparative genomics of the ectomycorrhizal sister species Rhizopogon vinicolor and Rhizopogon vesiculosus (Basidiomycota: Boletales) reveals a divergence of the mating type B locus.</title>
        <authorList>
            <person name="Mujic A.B."/>
            <person name="Kuo A."/>
            <person name="Tritt A."/>
            <person name="Lipzen A."/>
            <person name="Chen C."/>
            <person name="Johnson J."/>
            <person name="Sharma A."/>
            <person name="Barry K."/>
            <person name="Grigoriev I.V."/>
            <person name="Spatafora J.W."/>
        </authorList>
    </citation>
    <scope>NUCLEOTIDE SEQUENCE [LARGE SCALE GENOMIC DNA]</scope>
    <source>
        <strain evidence="6 7">AM-OR11-056</strain>
    </source>
</reference>
<evidence type="ECO:0000256" key="5">
    <source>
        <dbReference type="SAM" id="Phobius"/>
    </source>
</evidence>
<evidence type="ECO:0000313" key="6">
    <source>
        <dbReference type="EMBL" id="OJA19746.1"/>
    </source>
</evidence>
<dbReference type="EMBL" id="LVVM01000908">
    <property type="protein sequence ID" value="OJA19746.1"/>
    <property type="molecule type" value="Genomic_DNA"/>
</dbReference>
<evidence type="ECO:0000256" key="4">
    <source>
        <dbReference type="ARBA" id="ARBA00023136"/>
    </source>
</evidence>
<feature type="transmembrane region" description="Helical" evidence="5">
    <location>
        <begin position="21"/>
        <end position="46"/>
    </location>
</feature>
<dbReference type="GO" id="GO:0005886">
    <property type="term" value="C:plasma membrane"/>
    <property type="evidence" value="ECO:0007669"/>
    <property type="project" value="TreeGrafter"/>
</dbReference>
<keyword evidence="7" id="KW-1185">Reference proteome</keyword>
<protein>
    <recommendedName>
        <fullName evidence="8">Major facilitator superfamily (MFS) profile domain-containing protein</fullName>
    </recommendedName>
</protein>
<dbReference type="GO" id="GO:0022857">
    <property type="term" value="F:transmembrane transporter activity"/>
    <property type="evidence" value="ECO:0007669"/>
    <property type="project" value="TreeGrafter"/>
</dbReference>
<keyword evidence="3 5" id="KW-1133">Transmembrane helix</keyword>
<proteinExistence type="predicted"/>
<dbReference type="Proteomes" id="UP000183567">
    <property type="component" value="Unassembled WGS sequence"/>
</dbReference>
<dbReference type="PANTHER" id="PTHR23502">
    <property type="entry name" value="MAJOR FACILITATOR SUPERFAMILY"/>
    <property type="match status" value="1"/>
</dbReference>
<evidence type="ECO:0008006" key="8">
    <source>
        <dbReference type="Google" id="ProtNLM"/>
    </source>
</evidence>